<gene>
    <name evidence="1" type="ORF">OGAPHI_005159</name>
</gene>
<reference evidence="1" key="2">
    <citation type="submission" date="2021-01" db="EMBL/GenBank/DDBJ databases">
        <authorList>
            <person name="Schikora-Tamarit M.A."/>
        </authorList>
    </citation>
    <scope>NUCLEOTIDE SEQUENCE</scope>
    <source>
        <strain evidence="1">CBS6075</strain>
    </source>
</reference>
<dbReference type="AlphaFoldDB" id="A0A9P8P235"/>
<sequence>MVVSTVTALSTIGTLESFFSGSTVSSGFGVEVKDSTPLSDEVSTGGSSVSFSSTVLVGSAGCTVSRTVSGLSSDVSGAATDDSSSLVSDWSSILELPNKSFNRSVSLPFTSDSSDPGFSIFSKLSSEFPNSELVD</sequence>
<comment type="caution">
    <text evidence="1">The sequence shown here is derived from an EMBL/GenBank/DDBJ whole genome shotgun (WGS) entry which is preliminary data.</text>
</comment>
<dbReference type="EMBL" id="JAEUBE010000366">
    <property type="protein sequence ID" value="KAH3663757.1"/>
    <property type="molecule type" value="Genomic_DNA"/>
</dbReference>
<accession>A0A9P8P235</accession>
<dbReference type="RefSeq" id="XP_046060093.1">
    <property type="nucleotide sequence ID" value="XM_046206315.1"/>
</dbReference>
<dbReference type="Proteomes" id="UP000769157">
    <property type="component" value="Unassembled WGS sequence"/>
</dbReference>
<evidence type="ECO:0000313" key="2">
    <source>
        <dbReference type="Proteomes" id="UP000769157"/>
    </source>
</evidence>
<organism evidence="1 2">
    <name type="scientific">Ogataea philodendri</name>
    <dbReference type="NCBI Taxonomy" id="1378263"/>
    <lineage>
        <taxon>Eukaryota</taxon>
        <taxon>Fungi</taxon>
        <taxon>Dikarya</taxon>
        <taxon>Ascomycota</taxon>
        <taxon>Saccharomycotina</taxon>
        <taxon>Pichiomycetes</taxon>
        <taxon>Pichiales</taxon>
        <taxon>Pichiaceae</taxon>
        <taxon>Ogataea</taxon>
    </lineage>
</organism>
<evidence type="ECO:0000313" key="1">
    <source>
        <dbReference type="EMBL" id="KAH3663757.1"/>
    </source>
</evidence>
<keyword evidence="2" id="KW-1185">Reference proteome</keyword>
<protein>
    <submittedName>
        <fullName evidence="1">Uncharacterized protein</fullName>
    </submittedName>
</protein>
<proteinExistence type="predicted"/>
<reference evidence="1" key="1">
    <citation type="journal article" date="2021" name="Open Biol.">
        <title>Shared evolutionary footprints suggest mitochondrial oxidative damage underlies multiple complex I losses in fungi.</title>
        <authorList>
            <person name="Schikora-Tamarit M.A."/>
            <person name="Marcet-Houben M."/>
            <person name="Nosek J."/>
            <person name="Gabaldon T."/>
        </authorList>
    </citation>
    <scope>NUCLEOTIDE SEQUENCE</scope>
    <source>
        <strain evidence="1">CBS6075</strain>
    </source>
</reference>
<dbReference type="GeneID" id="70237123"/>
<name>A0A9P8P235_9ASCO</name>